<proteinExistence type="predicted"/>
<reference evidence="2" key="1">
    <citation type="submission" date="2018-06" db="EMBL/GenBank/DDBJ databases">
        <authorList>
            <person name="Cea G.-C."/>
            <person name="William W."/>
        </authorList>
    </citation>
    <scope>NUCLEOTIDE SEQUENCE [LARGE SCALE GENOMIC DNA]</scope>
    <source>
        <strain evidence="2">DB21MT-2</strain>
    </source>
</reference>
<evidence type="ECO:0000313" key="2">
    <source>
        <dbReference type="Proteomes" id="UP000250123"/>
    </source>
</evidence>
<dbReference type="AlphaFoldDB" id="A0A330M6S1"/>
<dbReference type="KEGG" id="sbk:SHEWBE_3829"/>
<protein>
    <submittedName>
        <fullName evidence="1">DNA mismatch repair protein</fullName>
    </submittedName>
</protein>
<accession>A0A330M6S1</accession>
<dbReference type="Proteomes" id="UP000250123">
    <property type="component" value="Chromosome SHEWBE"/>
</dbReference>
<evidence type="ECO:0000313" key="1">
    <source>
        <dbReference type="EMBL" id="SQH77792.1"/>
    </source>
</evidence>
<organism evidence="1 2">
    <name type="scientific">Shewanella benthica</name>
    <dbReference type="NCBI Taxonomy" id="43661"/>
    <lineage>
        <taxon>Bacteria</taxon>
        <taxon>Pseudomonadati</taxon>
        <taxon>Pseudomonadota</taxon>
        <taxon>Gammaproteobacteria</taxon>
        <taxon>Alteromonadales</taxon>
        <taxon>Shewanellaceae</taxon>
        <taxon>Shewanella</taxon>
    </lineage>
</organism>
<sequence length="79" mass="9064">MQTSILYNHTVSSAGHDYFSPPIFTQLAAAVAEEKFNLTIYFLTTQLTRKIANIGILFLRPLRWSILPVQYLIEETSCR</sequence>
<gene>
    <name evidence="1" type="ORF">SHEWBE_3829</name>
</gene>
<dbReference type="EMBL" id="LS483452">
    <property type="protein sequence ID" value="SQH77792.1"/>
    <property type="molecule type" value="Genomic_DNA"/>
</dbReference>
<name>A0A330M6S1_9GAMM</name>